<dbReference type="AlphaFoldDB" id="B4HVM7"/>
<feature type="region of interest" description="Disordered" evidence="1">
    <location>
        <begin position="90"/>
        <end position="133"/>
    </location>
</feature>
<dbReference type="HOGENOM" id="CLU_1908895_0_0_1"/>
<sequence>MHHAFSKLFAVVFPAIKWKRGEAGAGKWKIGKCLLGSRLQNAFIRKFMYLTGDDDADEQNDDADVKGHRSCGDVDAGSWDGIHWMLMSKKATKASAKGQKWTQTDRQPAENENENETEDAHEDVPKDEHEDED</sequence>
<keyword evidence="3" id="KW-1185">Reference proteome</keyword>
<dbReference type="EMBL" id="CH480817">
    <property type="protein sequence ID" value="EDW49992.1"/>
    <property type="molecule type" value="Genomic_DNA"/>
</dbReference>
<evidence type="ECO:0000256" key="1">
    <source>
        <dbReference type="SAM" id="MobiDB-lite"/>
    </source>
</evidence>
<reference evidence="2 3" key="1">
    <citation type="journal article" date="2007" name="Nature">
        <title>Evolution of genes and genomes on the Drosophila phylogeny.</title>
        <authorList>
            <consortium name="Drosophila 12 Genomes Consortium"/>
            <person name="Clark A.G."/>
            <person name="Eisen M.B."/>
            <person name="Smith D.R."/>
            <person name="Bergman C.M."/>
            <person name="Oliver B."/>
            <person name="Markow T.A."/>
            <person name="Kaufman T.C."/>
            <person name="Kellis M."/>
            <person name="Gelbart W."/>
            <person name="Iyer V.N."/>
            <person name="Pollard D.A."/>
            <person name="Sackton T.B."/>
            <person name="Larracuente A.M."/>
            <person name="Singh N.D."/>
            <person name="Abad J.P."/>
            <person name="Abt D.N."/>
            <person name="Adryan B."/>
            <person name="Aguade M."/>
            <person name="Akashi H."/>
            <person name="Anderson W.W."/>
            <person name="Aquadro C.F."/>
            <person name="Ardell D.H."/>
            <person name="Arguello R."/>
            <person name="Artieri C.G."/>
            <person name="Barbash D.A."/>
            <person name="Barker D."/>
            <person name="Barsanti P."/>
            <person name="Batterham P."/>
            <person name="Batzoglou S."/>
            <person name="Begun D."/>
            <person name="Bhutkar A."/>
            <person name="Blanco E."/>
            <person name="Bosak S.A."/>
            <person name="Bradley R.K."/>
            <person name="Brand A.D."/>
            <person name="Brent M.R."/>
            <person name="Brooks A.N."/>
            <person name="Brown R.H."/>
            <person name="Butlin R.K."/>
            <person name="Caggese C."/>
            <person name="Calvi B.R."/>
            <person name="Bernardo de Carvalho A."/>
            <person name="Caspi A."/>
            <person name="Castrezana S."/>
            <person name="Celniker S.E."/>
            <person name="Chang J.L."/>
            <person name="Chapple C."/>
            <person name="Chatterji S."/>
            <person name="Chinwalla A."/>
            <person name="Civetta A."/>
            <person name="Clifton S.W."/>
            <person name="Comeron J.M."/>
            <person name="Costello J.C."/>
            <person name="Coyne J.A."/>
            <person name="Daub J."/>
            <person name="David R.G."/>
            <person name="Delcher A.L."/>
            <person name="Delehaunty K."/>
            <person name="Do C.B."/>
            <person name="Ebling H."/>
            <person name="Edwards K."/>
            <person name="Eickbush T."/>
            <person name="Evans J.D."/>
            <person name="Filipski A."/>
            <person name="Findeiss S."/>
            <person name="Freyhult E."/>
            <person name="Fulton L."/>
            <person name="Fulton R."/>
            <person name="Garcia A.C."/>
            <person name="Gardiner A."/>
            <person name="Garfield D.A."/>
            <person name="Garvin B.E."/>
            <person name="Gibson G."/>
            <person name="Gilbert D."/>
            <person name="Gnerre S."/>
            <person name="Godfrey J."/>
            <person name="Good R."/>
            <person name="Gotea V."/>
            <person name="Gravely B."/>
            <person name="Greenberg A.J."/>
            <person name="Griffiths-Jones S."/>
            <person name="Gross S."/>
            <person name="Guigo R."/>
            <person name="Gustafson E.A."/>
            <person name="Haerty W."/>
            <person name="Hahn M.W."/>
            <person name="Halligan D.L."/>
            <person name="Halpern A.L."/>
            <person name="Halter G.M."/>
            <person name="Han M.V."/>
            <person name="Heger A."/>
            <person name="Hillier L."/>
            <person name="Hinrichs A.S."/>
            <person name="Holmes I."/>
            <person name="Hoskins R.A."/>
            <person name="Hubisz M.J."/>
            <person name="Hultmark D."/>
            <person name="Huntley M.A."/>
            <person name="Jaffe D.B."/>
            <person name="Jagadeeshan S."/>
            <person name="Jeck W.R."/>
            <person name="Johnson J."/>
            <person name="Jones C.D."/>
            <person name="Jordan W.C."/>
            <person name="Karpen G.H."/>
            <person name="Kataoka E."/>
            <person name="Keightley P.D."/>
            <person name="Kheradpour P."/>
            <person name="Kirkness E.F."/>
            <person name="Koerich L.B."/>
            <person name="Kristiansen K."/>
            <person name="Kudrna D."/>
            <person name="Kulathinal R.J."/>
            <person name="Kumar S."/>
            <person name="Kwok R."/>
            <person name="Lander E."/>
            <person name="Langley C.H."/>
            <person name="Lapoint R."/>
            <person name="Lazzaro B.P."/>
            <person name="Lee S.J."/>
            <person name="Levesque L."/>
            <person name="Li R."/>
            <person name="Lin C.F."/>
            <person name="Lin M.F."/>
            <person name="Lindblad-Toh K."/>
            <person name="Llopart A."/>
            <person name="Long M."/>
            <person name="Low L."/>
            <person name="Lozovsky E."/>
            <person name="Lu J."/>
            <person name="Luo M."/>
            <person name="Machado C.A."/>
            <person name="Makalowski W."/>
            <person name="Marzo M."/>
            <person name="Matsuda M."/>
            <person name="Matzkin L."/>
            <person name="McAllister B."/>
            <person name="McBride C.S."/>
            <person name="McKernan B."/>
            <person name="McKernan K."/>
            <person name="Mendez-Lago M."/>
            <person name="Minx P."/>
            <person name="Mollenhauer M.U."/>
            <person name="Montooth K."/>
            <person name="Mount S.M."/>
            <person name="Mu X."/>
            <person name="Myers E."/>
            <person name="Negre B."/>
            <person name="Newfeld S."/>
            <person name="Nielsen R."/>
            <person name="Noor M.A."/>
            <person name="O'Grady P."/>
            <person name="Pachter L."/>
            <person name="Papaceit M."/>
            <person name="Parisi M.J."/>
            <person name="Parisi M."/>
            <person name="Parts L."/>
            <person name="Pedersen J.S."/>
            <person name="Pesole G."/>
            <person name="Phillippy A.M."/>
            <person name="Ponting C.P."/>
            <person name="Pop M."/>
            <person name="Porcelli D."/>
            <person name="Powell J.R."/>
            <person name="Prohaska S."/>
            <person name="Pruitt K."/>
            <person name="Puig M."/>
            <person name="Quesneville H."/>
            <person name="Ram K.R."/>
            <person name="Rand D."/>
            <person name="Rasmussen M.D."/>
            <person name="Reed L.K."/>
            <person name="Reenan R."/>
            <person name="Reily A."/>
            <person name="Remington K.A."/>
            <person name="Rieger T.T."/>
            <person name="Ritchie M.G."/>
            <person name="Robin C."/>
            <person name="Rogers Y.H."/>
            <person name="Rohde C."/>
            <person name="Rozas J."/>
            <person name="Rubenfield M.J."/>
            <person name="Ruiz A."/>
            <person name="Russo S."/>
            <person name="Salzberg S.L."/>
            <person name="Sanchez-Gracia A."/>
            <person name="Saranga D.J."/>
            <person name="Sato H."/>
            <person name="Schaeffer S.W."/>
            <person name="Schatz M.C."/>
            <person name="Schlenke T."/>
            <person name="Schwartz R."/>
            <person name="Segarra C."/>
            <person name="Singh R.S."/>
            <person name="Sirot L."/>
            <person name="Sirota M."/>
            <person name="Sisneros N.B."/>
            <person name="Smith C.D."/>
            <person name="Smith T.F."/>
            <person name="Spieth J."/>
            <person name="Stage D.E."/>
            <person name="Stark A."/>
            <person name="Stephan W."/>
            <person name="Strausberg R.L."/>
            <person name="Strempel S."/>
            <person name="Sturgill D."/>
            <person name="Sutton G."/>
            <person name="Sutton G.G."/>
            <person name="Tao W."/>
            <person name="Teichmann S."/>
            <person name="Tobari Y.N."/>
            <person name="Tomimura Y."/>
            <person name="Tsolas J.M."/>
            <person name="Valente V.L."/>
            <person name="Venter E."/>
            <person name="Venter J.C."/>
            <person name="Vicario S."/>
            <person name="Vieira F.G."/>
            <person name="Vilella A.J."/>
            <person name="Villasante A."/>
            <person name="Walenz B."/>
            <person name="Wang J."/>
            <person name="Wasserman M."/>
            <person name="Watts T."/>
            <person name="Wilson D."/>
            <person name="Wilson R.K."/>
            <person name="Wing R.A."/>
            <person name="Wolfner M.F."/>
            <person name="Wong A."/>
            <person name="Wong G.K."/>
            <person name="Wu C.I."/>
            <person name="Wu G."/>
            <person name="Yamamoto D."/>
            <person name="Yang H.P."/>
            <person name="Yang S.P."/>
            <person name="Yorke J.A."/>
            <person name="Yoshida K."/>
            <person name="Zdobnov E."/>
            <person name="Zhang P."/>
            <person name="Zhang Y."/>
            <person name="Zimin A.V."/>
            <person name="Baldwin J."/>
            <person name="Abdouelleil A."/>
            <person name="Abdulkadir J."/>
            <person name="Abebe A."/>
            <person name="Abera B."/>
            <person name="Abreu J."/>
            <person name="Acer S.C."/>
            <person name="Aftuck L."/>
            <person name="Alexander A."/>
            <person name="An P."/>
            <person name="Anderson E."/>
            <person name="Anderson S."/>
            <person name="Arachi H."/>
            <person name="Azer M."/>
            <person name="Bachantsang P."/>
            <person name="Barry A."/>
            <person name="Bayul T."/>
            <person name="Berlin A."/>
            <person name="Bessette D."/>
            <person name="Bloom T."/>
            <person name="Blye J."/>
            <person name="Boguslavskiy L."/>
            <person name="Bonnet C."/>
            <person name="Boukhgalter B."/>
            <person name="Bourzgui I."/>
            <person name="Brown A."/>
            <person name="Cahill P."/>
            <person name="Channer S."/>
            <person name="Cheshatsang Y."/>
            <person name="Chuda L."/>
            <person name="Citroen M."/>
            <person name="Collymore A."/>
            <person name="Cooke P."/>
            <person name="Costello M."/>
            <person name="D'Aco K."/>
            <person name="Daza R."/>
            <person name="De Haan G."/>
            <person name="DeGray S."/>
            <person name="DeMaso C."/>
            <person name="Dhargay N."/>
            <person name="Dooley K."/>
            <person name="Dooley E."/>
            <person name="Doricent M."/>
            <person name="Dorje P."/>
            <person name="Dorjee K."/>
            <person name="Dupes A."/>
            <person name="Elong R."/>
            <person name="Falk J."/>
            <person name="Farina A."/>
            <person name="Faro S."/>
            <person name="Ferguson D."/>
            <person name="Fisher S."/>
            <person name="Foley C.D."/>
            <person name="Franke A."/>
            <person name="Friedrich D."/>
            <person name="Gadbois L."/>
            <person name="Gearin G."/>
            <person name="Gearin C.R."/>
            <person name="Giannoukos G."/>
            <person name="Goode T."/>
            <person name="Graham J."/>
            <person name="Grandbois E."/>
            <person name="Grewal S."/>
            <person name="Gyaltsen K."/>
            <person name="Hafez N."/>
            <person name="Hagos B."/>
            <person name="Hall J."/>
            <person name="Henson C."/>
            <person name="Hollinger A."/>
            <person name="Honan T."/>
            <person name="Huard M.D."/>
            <person name="Hughes L."/>
            <person name="Hurhula B."/>
            <person name="Husby M.E."/>
            <person name="Kamat A."/>
            <person name="Kanga B."/>
            <person name="Kashin S."/>
            <person name="Khazanovich D."/>
            <person name="Kisner P."/>
            <person name="Lance K."/>
            <person name="Lara M."/>
            <person name="Lee W."/>
            <person name="Lennon N."/>
            <person name="Letendre F."/>
            <person name="LeVine R."/>
            <person name="Lipovsky A."/>
            <person name="Liu X."/>
            <person name="Liu J."/>
            <person name="Liu S."/>
            <person name="Lokyitsang T."/>
            <person name="Lokyitsang Y."/>
            <person name="Lubonja R."/>
            <person name="Lui A."/>
            <person name="MacDonald P."/>
            <person name="Magnisalis V."/>
            <person name="Maru K."/>
            <person name="Matthews C."/>
            <person name="McCusker W."/>
            <person name="McDonough S."/>
            <person name="Mehta T."/>
            <person name="Meldrim J."/>
            <person name="Meneus L."/>
            <person name="Mihai O."/>
            <person name="Mihalev A."/>
            <person name="Mihova T."/>
            <person name="Mittelman R."/>
            <person name="Mlenga V."/>
            <person name="Montmayeur A."/>
            <person name="Mulrain L."/>
            <person name="Navidi A."/>
            <person name="Naylor J."/>
            <person name="Negash T."/>
            <person name="Nguyen T."/>
            <person name="Nguyen N."/>
            <person name="Nicol R."/>
            <person name="Norbu C."/>
            <person name="Norbu N."/>
            <person name="Novod N."/>
            <person name="O'Neill B."/>
            <person name="Osman S."/>
            <person name="Markiewicz E."/>
            <person name="Oyono O.L."/>
            <person name="Patti C."/>
            <person name="Phunkhang P."/>
            <person name="Pierre F."/>
            <person name="Priest M."/>
            <person name="Raghuraman S."/>
            <person name="Rege F."/>
            <person name="Reyes R."/>
            <person name="Rise C."/>
            <person name="Rogov P."/>
            <person name="Ross K."/>
            <person name="Ryan E."/>
            <person name="Settipalli S."/>
            <person name="Shea T."/>
            <person name="Sherpa N."/>
            <person name="Shi L."/>
            <person name="Shih D."/>
            <person name="Sparrow T."/>
            <person name="Spaulding J."/>
            <person name="Stalker J."/>
            <person name="Stange-Thomann N."/>
            <person name="Stavropoulos S."/>
            <person name="Stone C."/>
            <person name="Strader C."/>
            <person name="Tesfaye S."/>
            <person name="Thomson T."/>
            <person name="Thoulutsang Y."/>
            <person name="Thoulutsang D."/>
            <person name="Topham K."/>
            <person name="Topping I."/>
            <person name="Tsamla T."/>
            <person name="Vassiliev H."/>
            <person name="Vo A."/>
            <person name="Wangchuk T."/>
            <person name="Wangdi T."/>
            <person name="Weiand M."/>
            <person name="Wilkinson J."/>
            <person name="Wilson A."/>
            <person name="Yadav S."/>
            <person name="Young G."/>
            <person name="Yu Q."/>
            <person name="Zembek L."/>
            <person name="Zhong D."/>
            <person name="Zimmer A."/>
            <person name="Zwirko Z."/>
            <person name="Jaffe D.B."/>
            <person name="Alvarez P."/>
            <person name="Brockman W."/>
            <person name="Butler J."/>
            <person name="Chin C."/>
            <person name="Gnerre S."/>
            <person name="Grabherr M."/>
            <person name="Kleber M."/>
            <person name="Mauceli E."/>
            <person name="MacCallum I."/>
        </authorList>
    </citation>
    <scope>NUCLEOTIDE SEQUENCE [LARGE SCALE GENOMIC DNA]</scope>
    <source>
        <strain evidence="3">Rob3c / Tucson 14021-0248.25</strain>
    </source>
</reference>
<proteinExistence type="predicted"/>
<dbReference type="Proteomes" id="UP000001292">
    <property type="component" value="Unassembled WGS sequence"/>
</dbReference>
<name>B4HVM7_DROSE</name>
<feature type="compositionally biased region" description="Acidic residues" evidence="1">
    <location>
        <begin position="111"/>
        <end position="121"/>
    </location>
</feature>
<organism evidence="3">
    <name type="scientific">Drosophila sechellia</name>
    <name type="common">Fruit fly</name>
    <dbReference type="NCBI Taxonomy" id="7238"/>
    <lineage>
        <taxon>Eukaryota</taxon>
        <taxon>Metazoa</taxon>
        <taxon>Ecdysozoa</taxon>
        <taxon>Arthropoda</taxon>
        <taxon>Hexapoda</taxon>
        <taxon>Insecta</taxon>
        <taxon>Pterygota</taxon>
        <taxon>Neoptera</taxon>
        <taxon>Endopterygota</taxon>
        <taxon>Diptera</taxon>
        <taxon>Brachycera</taxon>
        <taxon>Muscomorpha</taxon>
        <taxon>Ephydroidea</taxon>
        <taxon>Drosophilidae</taxon>
        <taxon>Drosophila</taxon>
        <taxon>Sophophora</taxon>
    </lineage>
</organism>
<protein>
    <submittedName>
        <fullName evidence="2">GM14374</fullName>
    </submittedName>
</protein>
<gene>
    <name evidence="2" type="primary">Dsec\GM14374</name>
    <name evidence="2" type="ORF">Dsec_GM14374</name>
</gene>
<accession>B4HVM7</accession>
<evidence type="ECO:0000313" key="3">
    <source>
        <dbReference type="Proteomes" id="UP000001292"/>
    </source>
</evidence>
<feature type="compositionally biased region" description="Basic and acidic residues" evidence="1">
    <location>
        <begin position="122"/>
        <end position="133"/>
    </location>
</feature>
<evidence type="ECO:0000313" key="2">
    <source>
        <dbReference type="EMBL" id="EDW49992.1"/>
    </source>
</evidence>
<dbReference type="OMA" id="QPPENEN"/>